<evidence type="ECO:0000313" key="2">
    <source>
        <dbReference type="Proteomes" id="UP001374599"/>
    </source>
</evidence>
<proteinExistence type="predicted"/>
<dbReference type="EMBL" id="BTPU01000039">
    <property type="protein sequence ID" value="GMQ63432.1"/>
    <property type="molecule type" value="Genomic_DNA"/>
</dbReference>
<reference evidence="1" key="1">
    <citation type="submission" date="2023-09" db="EMBL/GenBank/DDBJ databases">
        <title>Vallitalea sediminicola and Vallitalea maricola sp. nov., anaerobic bacteria isolated from marine sediment.</title>
        <authorList>
            <person name="Hirano S."/>
            <person name="Maeda A."/>
            <person name="Terahara T."/>
            <person name="Mori K."/>
            <person name="Hamada M."/>
            <person name="Matsumoto R."/>
            <person name="Kobayashi T."/>
        </authorList>
    </citation>
    <scope>NUCLEOTIDE SEQUENCE</scope>
    <source>
        <strain evidence="1">AN17-2</strain>
    </source>
</reference>
<gene>
    <name evidence="1" type="ORF">AN2V17_26650</name>
</gene>
<name>A0ACB5UKD4_9FIRM</name>
<evidence type="ECO:0000313" key="1">
    <source>
        <dbReference type="EMBL" id="GMQ63432.1"/>
    </source>
</evidence>
<sequence length="408" mass="44795">MAKNKIVIVGGGASGLVAAIVAARNGAKVTILERKDRIGKKILATGNGRCNLTNIHCSNKYFHGGNKDFITKILELFDVNETLEFFSELGIYPITVDSGKVYPNSLQASSVLDVLRLEADRLKINIECNAEVTKIERSNNFVIYTKDKKYYGNKIIIAAGGKSSPDLGSNGSGFTLAKSLGHTIKKPIPSLVQLKSGADFLKQIKGVKINALAKIIDENNEIIRKEYGEILFTDYGISGPPILQISRIASDYLNDNRRVSVDIDFFHDLSDKEVDQILLKRLTSMPNKTIQENFIGLINKRLINIIIKEAGIALNKKSADIKKEERNKLVSILKKFSLIITGTNQWNQSQVTAGGIITSEIDEVTLESRKVKDVYLAGEVIDVDGDCGGYNLQWAWSTGVVAGMNASN</sequence>
<protein>
    <submittedName>
        <fullName evidence="1">NAD(P)/FAD-dependent oxidoreductase</fullName>
    </submittedName>
</protein>
<organism evidence="1 2">
    <name type="scientific">Vallitalea maricola</name>
    <dbReference type="NCBI Taxonomy" id="3074433"/>
    <lineage>
        <taxon>Bacteria</taxon>
        <taxon>Bacillati</taxon>
        <taxon>Bacillota</taxon>
        <taxon>Clostridia</taxon>
        <taxon>Lachnospirales</taxon>
        <taxon>Vallitaleaceae</taxon>
        <taxon>Vallitalea</taxon>
    </lineage>
</organism>
<dbReference type="Proteomes" id="UP001374599">
    <property type="component" value="Unassembled WGS sequence"/>
</dbReference>
<comment type="caution">
    <text evidence="1">The sequence shown here is derived from an EMBL/GenBank/DDBJ whole genome shotgun (WGS) entry which is preliminary data.</text>
</comment>
<accession>A0ACB5UKD4</accession>
<keyword evidence="2" id="KW-1185">Reference proteome</keyword>